<dbReference type="RefSeq" id="XP_009546061.1">
    <property type="nucleotide sequence ID" value="XM_009547766.1"/>
</dbReference>
<dbReference type="GeneID" id="20676122"/>
<evidence type="ECO:0000313" key="3">
    <source>
        <dbReference type="Proteomes" id="UP000030671"/>
    </source>
</evidence>
<feature type="region of interest" description="Disordered" evidence="1">
    <location>
        <begin position="71"/>
        <end position="90"/>
    </location>
</feature>
<accession>W4K6I3</accession>
<dbReference type="KEGG" id="hir:HETIRDRAFT_451211"/>
<dbReference type="AlphaFoldDB" id="W4K6I3"/>
<feature type="region of interest" description="Disordered" evidence="1">
    <location>
        <begin position="33"/>
        <end position="58"/>
    </location>
</feature>
<feature type="compositionally biased region" description="Polar residues" evidence="1">
    <location>
        <begin position="275"/>
        <end position="287"/>
    </location>
</feature>
<sequence>MQTNAAMLPASLLPADLAPHMNNTCEHPIVRGRRRADAPRRTLVSTPEPATGHPPREQHRRACKQILMEHAKGAPDDDESSSVGQHSHSSRAVHTWLAPASRSLFESLRSAQEVVVRSRPGNGKRVAARRWSRDTSTRAPMRRSPATPTHWFGDRSLVMQKNAIAHAVARFAFYNELLPANFPPRTGKTHASTPSFVDAADARRTDAPPRTRASPLVSTPNPQPATVHVPQKTHDAATHASPVSRATISQPAGARANTASSTPPQVRSPVPHPSKTGTPPTRLQTRSDGTREGNFRRRARSGRVQSSSAAFYSTRYVGSI</sequence>
<protein>
    <submittedName>
        <fullName evidence="2">Uncharacterized protein</fullName>
    </submittedName>
</protein>
<feature type="region of interest" description="Disordered" evidence="1">
    <location>
        <begin position="185"/>
        <end position="307"/>
    </location>
</feature>
<dbReference type="InParanoid" id="W4K6I3"/>
<dbReference type="EMBL" id="KI925458">
    <property type="protein sequence ID" value="ETW81413.1"/>
    <property type="molecule type" value="Genomic_DNA"/>
</dbReference>
<organism evidence="2 3">
    <name type="scientific">Heterobasidion irregulare (strain TC 32-1)</name>
    <dbReference type="NCBI Taxonomy" id="747525"/>
    <lineage>
        <taxon>Eukaryota</taxon>
        <taxon>Fungi</taxon>
        <taxon>Dikarya</taxon>
        <taxon>Basidiomycota</taxon>
        <taxon>Agaricomycotina</taxon>
        <taxon>Agaricomycetes</taxon>
        <taxon>Russulales</taxon>
        <taxon>Bondarzewiaceae</taxon>
        <taxon>Heterobasidion</taxon>
        <taxon>Heterobasidion annosum species complex</taxon>
    </lineage>
</organism>
<evidence type="ECO:0000313" key="2">
    <source>
        <dbReference type="EMBL" id="ETW81413.1"/>
    </source>
</evidence>
<feature type="compositionally biased region" description="Basic and acidic residues" evidence="1">
    <location>
        <begin position="200"/>
        <end position="209"/>
    </location>
</feature>
<gene>
    <name evidence="2" type="ORF">HETIRDRAFT_451211</name>
</gene>
<dbReference type="HOGENOM" id="CLU_868948_0_0_1"/>
<evidence type="ECO:0000256" key="1">
    <source>
        <dbReference type="SAM" id="MobiDB-lite"/>
    </source>
</evidence>
<reference evidence="2 3" key="1">
    <citation type="journal article" date="2012" name="New Phytol.">
        <title>Insight into trade-off between wood decay and parasitism from the genome of a fungal forest pathogen.</title>
        <authorList>
            <person name="Olson A."/>
            <person name="Aerts A."/>
            <person name="Asiegbu F."/>
            <person name="Belbahri L."/>
            <person name="Bouzid O."/>
            <person name="Broberg A."/>
            <person name="Canback B."/>
            <person name="Coutinho P.M."/>
            <person name="Cullen D."/>
            <person name="Dalman K."/>
            <person name="Deflorio G."/>
            <person name="van Diepen L.T."/>
            <person name="Dunand C."/>
            <person name="Duplessis S."/>
            <person name="Durling M."/>
            <person name="Gonthier P."/>
            <person name="Grimwood J."/>
            <person name="Fossdal C.G."/>
            <person name="Hansson D."/>
            <person name="Henrissat B."/>
            <person name="Hietala A."/>
            <person name="Himmelstrand K."/>
            <person name="Hoffmeister D."/>
            <person name="Hogberg N."/>
            <person name="James T.Y."/>
            <person name="Karlsson M."/>
            <person name="Kohler A."/>
            <person name="Kues U."/>
            <person name="Lee Y.H."/>
            <person name="Lin Y.C."/>
            <person name="Lind M."/>
            <person name="Lindquist E."/>
            <person name="Lombard V."/>
            <person name="Lucas S."/>
            <person name="Lunden K."/>
            <person name="Morin E."/>
            <person name="Murat C."/>
            <person name="Park J."/>
            <person name="Raffaello T."/>
            <person name="Rouze P."/>
            <person name="Salamov A."/>
            <person name="Schmutz J."/>
            <person name="Solheim H."/>
            <person name="Stahlberg J."/>
            <person name="Velez H."/>
            <person name="de Vries R.P."/>
            <person name="Wiebenga A."/>
            <person name="Woodward S."/>
            <person name="Yakovlev I."/>
            <person name="Garbelotto M."/>
            <person name="Martin F."/>
            <person name="Grigoriev I.V."/>
            <person name="Stenlid J."/>
        </authorList>
    </citation>
    <scope>NUCLEOTIDE SEQUENCE [LARGE SCALE GENOMIC DNA]</scope>
    <source>
        <strain evidence="2 3">TC 32-1</strain>
    </source>
</reference>
<name>W4K6I3_HETIT</name>
<feature type="region of interest" description="Disordered" evidence="1">
    <location>
        <begin position="119"/>
        <end position="148"/>
    </location>
</feature>
<dbReference type="Proteomes" id="UP000030671">
    <property type="component" value="Unassembled WGS sequence"/>
</dbReference>
<proteinExistence type="predicted"/>
<keyword evidence="3" id="KW-1185">Reference proteome</keyword>